<dbReference type="GO" id="GO:0006302">
    <property type="term" value="P:double-strand break repair"/>
    <property type="evidence" value="ECO:0007669"/>
    <property type="project" value="TreeGrafter"/>
</dbReference>
<dbReference type="AlphaFoldDB" id="A0A923PJH6"/>
<comment type="function">
    <text evidence="7">Involved in DNA repair and RecF pathway recombination.</text>
</comment>
<keyword evidence="4 7" id="KW-0233">DNA recombination</keyword>
<comment type="similarity">
    <text evidence="1 7">Belongs to the RecO family.</text>
</comment>
<accession>A0A923PJH6</accession>
<evidence type="ECO:0000256" key="4">
    <source>
        <dbReference type="ARBA" id="ARBA00023172"/>
    </source>
</evidence>
<reference evidence="9" key="1">
    <citation type="submission" date="2020-08" db="EMBL/GenBank/DDBJ databases">
        <title>Lewinella bacteria from marine environments.</title>
        <authorList>
            <person name="Zhong Y."/>
        </authorList>
    </citation>
    <scope>NUCLEOTIDE SEQUENCE</scope>
    <source>
        <strain evidence="9">KCTC 42187</strain>
    </source>
</reference>
<organism evidence="9 10">
    <name type="scientific">Neolewinella lacunae</name>
    <dbReference type="NCBI Taxonomy" id="1517758"/>
    <lineage>
        <taxon>Bacteria</taxon>
        <taxon>Pseudomonadati</taxon>
        <taxon>Bacteroidota</taxon>
        <taxon>Saprospiria</taxon>
        <taxon>Saprospirales</taxon>
        <taxon>Lewinellaceae</taxon>
        <taxon>Neolewinella</taxon>
    </lineage>
</organism>
<dbReference type="Gene3D" id="1.20.1440.120">
    <property type="entry name" value="Recombination protein O, C-terminal domain"/>
    <property type="match status" value="1"/>
</dbReference>
<dbReference type="InterPro" id="IPR042242">
    <property type="entry name" value="RecO_C"/>
</dbReference>
<dbReference type="InterPro" id="IPR012340">
    <property type="entry name" value="NA-bd_OB-fold"/>
</dbReference>
<keyword evidence="10" id="KW-1185">Reference proteome</keyword>
<dbReference type="SUPFAM" id="SSF50249">
    <property type="entry name" value="Nucleic acid-binding proteins"/>
    <property type="match status" value="1"/>
</dbReference>
<evidence type="ECO:0000256" key="7">
    <source>
        <dbReference type="HAMAP-Rule" id="MF_00201"/>
    </source>
</evidence>
<dbReference type="Gene3D" id="2.40.50.140">
    <property type="entry name" value="Nucleic acid-binding proteins"/>
    <property type="match status" value="1"/>
</dbReference>
<dbReference type="Proteomes" id="UP000650081">
    <property type="component" value="Unassembled WGS sequence"/>
</dbReference>
<dbReference type="PANTHER" id="PTHR33991">
    <property type="entry name" value="DNA REPAIR PROTEIN RECO"/>
    <property type="match status" value="1"/>
</dbReference>
<evidence type="ECO:0000256" key="3">
    <source>
        <dbReference type="ARBA" id="ARBA00022763"/>
    </source>
</evidence>
<dbReference type="InterPro" id="IPR037278">
    <property type="entry name" value="ARFGAP/RecO"/>
</dbReference>
<dbReference type="Pfam" id="PF02565">
    <property type="entry name" value="RecO_C"/>
    <property type="match status" value="1"/>
</dbReference>
<comment type="caution">
    <text evidence="9">The sequence shown here is derived from an EMBL/GenBank/DDBJ whole genome shotgun (WGS) entry which is preliminary data.</text>
</comment>
<dbReference type="SUPFAM" id="SSF57863">
    <property type="entry name" value="ArfGap/RecO-like zinc finger"/>
    <property type="match status" value="1"/>
</dbReference>
<dbReference type="EMBL" id="JACSIT010000078">
    <property type="protein sequence ID" value="MBC6993816.1"/>
    <property type="molecule type" value="Genomic_DNA"/>
</dbReference>
<feature type="domain" description="DNA replication/recombination mediator RecO N-terminal" evidence="8">
    <location>
        <begin position="1"/>
        <end position="75"/>
    </location>
</feature>
<dbReference type="PANTHER" id="PTHR33991:SF1">
    <property type="entry name" value="DNA REPAIR PROTEIN RECO"/>
    <property type="match status" value="1"/>
</dbReference>
<evidence type="ECO:0000313" key="9">
    <source>
        <dbReference type="EMBL" id="MBC6993816.1"/>
    </source>
</evidence>
<dbReference type="Pfam" id="PF11967">
    <property type="entry name" value="RecO_N"/>
    <property type="match status" value="1"/>
</dbReference>
<gene>
    <name evidence="7 9" type="primary">recO</name>
    <name evidence="9" type="ORF">H9S92_06570</name>
</gene>
<evidence type="ECO:0000256" key="6">
    <source>
        <dbReference type="ARBA" id="ARBA00033409"/>
    </source>
</evidence>
<dbReference type="InterPro" id="IPR022572">
    <property type="entry name" value="DNA_rep/recomb_RecO_N"/>
</dbReference>
<evidence type="ECO:0000256" key="5">
    <source>
        <dbReference type="ARBA" id="ARBA00023204"/>
    </source>
</evidence>
<keyword evidence="5 7" id="KW-0234">DNA repair</keyword>
<dbReference type="GO" id="GO:0006310">
    <property type="term" value="P:DNA recombination"/>
    <property type="evidence" value="ECO:0007669"/>
    <property type="project" value="UniProtKB-UniRule"/>
</dbReference>
<dbReference type="RefSeq" id="WP_187465914.1">
    <property type="nucleotide sequence ID" value="NZ_JACSIT010000078.1"/>
</dbReference>
<proteinExistence type="inferred from homology"/>
<keyword evidence="3 7" id="KW-0227">DNA damage</keyword>
<evidence type="ECO:0000259" key="8">
    <source>
        <dbReference type="Pfam" id="PF11967"/>
    </source>
</evidence>
<sequence>MLIKTRGLIFRATKYGDSSLILEVYTEARGIRKYIVSGVRKARSTTPASAVQPMNLVELVAYEREGKDLTRIKEVHPGYVYSRIPFDVYRGTLGLFMLEMARLAIREAEENPALFDFLFTSFVFLDATEGPIGHLHLHYLLELTAYLGFAPAGDYSANTPLFDLKEGQFIAGFPGHPEYLEEKRAELLFQLLQTSREGLADIHSTREERLGLLTDLIRYYHHHIEGMREVNSLKILRAVMGR</sequence>
<dbReference type="GO" id="GO:0043590">
    <property type="term" value="C:bacterial nucleoid"/>
    <property type="evidence" value="ECO:0007669"/>
    <property type="project" value="TreeGrafter"/>
</dbReference>
<dbReference type="NCBIfam" id="TIGR00613">
    <property type="entry name" value="reco"/>
    <property type="match status" value="1"/>
</dbReference>
<dbReference type="HAMAP" id="MF_00201">
    <property type="entry name" value="RecO"/>
    <property type="match status" value="1"/>
</dbReference>
<name>A0A923PJH6_9BACT</name>
<evidence type="ECO:0000256" key="1">
    <source>
        <dbReference type="ARBA" id="ARBA00007452"/>
    </source>
</evidence>
<dbReference type="InterPro" id="IPR003717">
    <property type="entry name" value="RecO"/>
</dbReference>
<evidence type="ECO:0000256" key="2">
    <source>
        <dbReference type="ARBA" id="ARBA00021310"/>
    </source>
</evidence>
<evidence type="ECO:0000313" key="10">
    <source>
        <dbReference type="Proteomes" id="UP000650081"/>
    </source>
</evidence>
<protein>
    <recommendedName>
        <fullName evidence="2 7">DNA repair protein RecO</fullName>
    </recommendedName>
    <alternativeName>
        <fullName evidence="6 7">Recombination protein O</fullName>
    </alternativeName>
</protein>